<feature type="compositionally biased region" description="Polar residues" evidence="1">
    <location>
        <begin position="117"/>
        <end position="136"/>
    </location>
</feature>
<protein>
    <submittedName>
        <fullName evidence="2">Uncharacterized protein</fullName>
    </submittedName>
</protein>
<evidence type="ECO:0000313" key="3">
    <source>
        <dbReference type="Proteomes" id="UP000236161"/>
    </source>
</evidence>
<name>A0A2I0B994_9ASPA</name>
<feature type="region of interest" description="Disordered" evidence="1">
    <location>
        <begin position="105"/>
        <end position="144"/>
    </location>
</feature>
<dbReference type="AlphaFoldDB" id="A0A2I0B994"/>
<reference evidence="2 3" key="1">
    <citation type="journal article" date="2017" name="Nature">
        <title>The Apostasia genome and the evolution of orchids.</title>
        <authorList>
            <person name="Zhang G.Q."/>
            <person name="Liu K.W."/>
            <person name="Li Z."/>
            <person name="Lohaus R."/>
            <person name="Hsiao Y.Y."/>
            <person name="Niu S.C."/>
            <person name="Wang J.Y."/>
            <person name="Lin Y.C."/>
            <person name="Xu Q."/>
            <person name="Chen L.J."/>
            <person name="Yoshida K."/>
            <person name="Fujiwara S."/>
            <person name="Wang Z.W."/>
            <person name="Zhang Y.Q."/>
            <person name="Mitsuda N."/>
            <person name="Wang M."/>
            <person name="Liu G.H."/>
            <person name="Pecoraro L."/>
            <person name="Huang H.X."/>
            <person name="Xiao X.J."/>
            <person name="Lin M."/>
            <person name="Wu X.Y."/>
            <person name="Wu W.L."/>
            <person name="Chen Y.Y."/>
            <person name="Chang S.B."/>
            <person name="Sakamoto S."/>
            <person name="Ohme-Takagi M."/>
            <person name="Yagi M."/>
            <person name="Zeng S.J."/>
            <person name="Shen C.Y."/>
            <person name="Yeh C.M."/>
            <person name="Luo Y.B."/>
            <person name="Tsai W.C."/>
            <person name="Van de Peer Y."/>
            <person name="Liu Z.J."/>
        </authorList>
    </citation>
    <scope>NUCLEOTIDE SEQUENCE [LARGE SCALE GENOMIC DNA]</scope>
    <source>
        <strain evidence="3">cv. Shenzhen</strain>
        <tissue evidence="2">Stem</tissue>
    </source>
</reference>
<dbReference type="Proteomes" id="UP000236161">
    <property type="component" value="Unassembled WGS sequence"/>
</dbReference>
<evidence type="ECO:0000313" key="2">
    <source>
        <dbReference type="EMBL" id="PKA64375.1"/>
    </source>
</evidence>
<organism evidence="2 3">
    <name type="scientific">Apostasia shenzhenica</name>
    <dbReference type="NCBI Taxonomy" id="1088818"/>
    <lineage>
        <taxon>Eukaryota</taxon>
        <taxon>Viridiplantae</taxon>
        <taxon>Streptophyta</taxon>
        <taxon>Embryophyta</taxon>
        <taxon>Tracheophyta</taxon>
        <taxon>Spermatophyta</taxon>
        <taxon>Magnoliopsida</taxon>
        <taxon>Liliopsida</taxon>
        <taxon>Asparagales</taxon>
        <taxon>Orchidaceae</taxon>
        <taxon>Apostasioideae</taxon>
        <taxon>Apostasia</taxon>
    </lineage>
</organism>
<proteinExistence type="predicted"/>
<sequence length="144" mass="16086">MDISTSQISHTECDYNNREVGKKLSKFTENENNPDWSKFKDKSFPLFNIIDLILDAIHAKGDLFRSSRVVPRTSVSPRNLQVEEIGEEDDVEEDSTLHEAFNLTDLEPFPTDGLGATLTQGTFTEPTQNDSGSQTIHMPPAASK</sequence>
<dbReference type="EMBL" id="KZ451905">
    <property type="protein sequence ID" value="PKA64375.1"/>
    <property type="molecule type" value="Genomic_DNA"/>
</dbReference>
<gene>
    <name evidence="2" type="ORF">AXF42_Ash009597</name>
</gene>
<evidence type="ECO:0000256" key="1">
    <source>
        <dbReference type="SAM" id="MobiDB-lite"/>
    </source>
</evidence>
<keyword evidence="3" id="KW-1185">Reference proteome</keyword>
<accession>A0A2I0B994</accession>